<dbReference type="GO" id="GO:0043386">
    <property type="term" value="P:mycotoxin biosynthetic process"/>
    <property type="evidence" value="ECO:0007669"/>
    <property type="project" value="InterPro"/>
</dbReference>
<organism evidence="3 4">
    <name type="scientific">Teratosphaeria nubilosa</name>
    <dbReference type="NCBI Taxonomy" id="161662"/>
    <lineage>
        <taxon>Eukaryota</taxon>
        <taxon>Fungi</taxon>
        <taxon>Dikarya</taxon>
        <taxon>Ascomycota</taxon>
        <taxon>Pezizomycotina</taxon>
        <taxon>Dothideomycetes</taxon>
        <taxon>Dothideomycetidae</taxon>
        <taxon>Mycosphaerellales</taxon>
        <taxon>Teratosphaeriaceae</taxon>
        <taxon>Teratosphaeria</taxon>
    </lineage>
</organism>
<dbReference type="AlphaFoldDB" id="A0A6G1LHN7"/>
<reference evidence="3" key="1">
    <citation type="journal article" date="2020" name="Stud. Mycol.">
        <title>101 Dothideomycetes genomes: a test case for predicting lifestyles and emergence of pathogens.</title>
        <authorList>
            <person name="Haridas S."/>
            <person name="Albert R."/>
            <person name="Binder M."/>
            <person name="Bloem J."/>
            <person name="Labutti K."/>
            <person name="Salamov A."/>
            <person name="Andreopoulos B."/>
            <person name="Baker S."/>
            <person name="Barry K."/>
            <person name="Bills G."/>
            <person name="Bluhm B."/>
            <person name="Cannon C."/>
            <person name="Castanera R."/>
            <person name="Culley D."/>
            <person name="Daum C."/>
            <person name="Ezra D."/>
            <person name="Gonzalez J."/>
            <person name="Henrissat B."/>
            <person name="Kuo A."/>
            <person name="Liang C."/>
            <person name="Lipzen A."/>
            <person name="Lutzoni F."/>
            <person name="Magnuson J."/>
            <person name="Mondo S."/>
            <person name="Nolan M."/>
            <person name="Ohm R."/>
            <person name="Pangilinan J."/>
            <person name="Park H.-J."/>
            <person name="Ramirez L."/>
            <person name="Alfaro M."/>
            <person name="Sun H."/>
            <person name="Tritt A."/>
            <person name="Yoshinaga Y."/>
            <person name="Zwiers L.-H."/>
            <person name="Turgeon B."/>
            <person name="Goodwin S."/>
            <person name="Spatafora J."/>
            <person name="Crous P."/>
            <person name="Grigoriev I."/>
        </authorList>
    </citation>
    <scope>NUCLEOTIDE SEQUENCE</scope>
    <source>
        <strain evidence="3">CBS 116005</strain>
    </source>
</reference>
<dbReference type="EMBL" id="ML995818">
    <property type="protein sequence ID" value="KAF2771674.1"/>
    <property type="molecule type" value="Genomic_DNA"/>
</dbReference>
<dbReference type="Proteomes" id="UP000799436">
    <property type="component" value="Unassembled WGS sequence"/>
</dbReference>
<accession>A0A6G1LHN7</accession>
<dbReference type="Pfam" id="PF11807">
    <property type="entry name" value="UstYa"/>
    <property type="match status" value="1"/>
</dbReference>
<dbReference type="InterPro" id="IPR021765">
    <property type="entry name" value="UstYa-like"/>
</dbReference>
<keyword evidence="2" id="KW-1133">Transmembrane helix</keyword>
<sequence>MQHLDTAISRRVSGLLLLSTLLLASIGAWILLGFAGGGDRSFLSYFATTFSKWQRPTMSGHQRMFFAHDAQTMLGLDVGPRPEDANLLEVGAGASHDFLLLREDGEAAKHVGVSMIHQLHCVKALRQAIRCANATERPRHECVHNHDRAHASAPSNGVADPAHEVHLLPCLDCIAQVRRS</sequence>
<evidence type="ECO:0000313" key="4">
    <source>
        <dbReference type="Proteomes" id="UP000799436"/>
    </source>
</evidence>
<evidence type="ECO:0000256" key="1">
    <source>
        <dbReference type="ARBA" id="ARBA00035112"/>
    </source>
</evidence>
<keyword evidence="2" id="KW-0812">Transmembrane</keyword>
<keyword evidence="2" id="KW-0472">Membrane</keyword>
<comment type="similarity">
    <text evidence="1">Belongs to the ustYa family.</text>
</comment>
<evidence type="ECO:0000313" key="3">
    <source>
        <dbReference type="EMBL" id="KAF2771674.1"/>
    </source>
</evidence>
<feature type="transmembrane region" description="Helical" evidence="2">
    <location>
        <begin position="12"/>
        <end position="35"/>
    </location>
</feature>
<proteinExistence type="inferred from homology"/>
<evidence type="ECO:0000256" key="2">
    <source>
        <dbReference type="SAM" id="Phobius"/>
    </source>
</evidence>
<protein>
    <submittedName>
        <fullName evidence="3">Uncharacterized protein</fullName>
    </submittedName>
</protein>
<name>A0A6G1LHN7_9PEZI</name>
<gene>
    <name evidence="3" type="ORF">EJ03DRAFT_21802</name>
</gene>
<keyword evidence="4" id="KW-1185">Reference proteome</keyword>